<evidence type="ECO:0000313" key="5">
    <source>
        <dbReference type="EMBL" id="ODM97423.1"/>
    </source>
</evidence>
<feature type="compositionally biased region" description="Low complexity" evidence="3">
    <location>
        <begin position="184"/>
        <end position="197"/>
    </location>
</feature>
<comment type="caution">
    <text evidence="5">The sequence shown here is derived from an EMBL/GenBank/DDBJ whole genome shotgun (WGS) entry which is preliminary data.</text>
</comment>
<feature type="domain" description="RRM" evidence="4">
    <location>
        <begin position="88"/>
        <end position="158"/>
    </location>
</feature>
<dbReference type="Pfam" id="PF00076">
    <property type="entry name" value="RRM_1"/>
    <property type="match status" value="1"/>
</dbReference>
<proteinExistence type="predicted"/>
<dbReference type="STRING" id="48709.A0A1D2MWK2"/>
<sequence>MAGEKVTTFKIYVGNVPEGATSDEIRQIFEEFGTVVECDCLGNRAFVHMEDDIEGKHAVGQLQDRELQGAKLKILESKNNIPPKTPAVKLLVKNVSSSVDARGLRNMFKRFGFVLEVELLNGEGHVCLEATGDIGSAIKEMNGKVIDDVALTVEPAPIIAPTPTPAPVEEPFSPVKKKFKPQRNYNNGDNNSSYNDYQHQSQWSDASGYEPEWYNDDYSNYSESYSREQYFPPPRPRFHAPPERILRDPHAHQQHFRGNPRFRGRHPMAMGSRGAPRPPPIFRPPQGPRMGGMVPLMRPQRPIRGHFPAYGGPSRADNSFYTQSTEVVARNDPSLIRINVKVFLLRKNEYFRRGQAGKRGGGGARGRGGGKPQKFTALKEEVSPGEKYPVPPVYNPNFRAPMKWQKDGPKRKVKKKKKPLVPAELPDYSLPVPDLPKDTVPKGAILKPFPTPFENNGFGSQFDNANAGASGSANFSQHNEMDFTTDDIV</sequence>
<dbReference type="AlphaFoldDB" id="A0A1D2MWK2"/>
<feature type="compositionally biased region" description="Low complexity" evidence="3">
    <location>
        <begin position="464"/>
        <end position="474"/>
    </location>
</feature>
<evidence type="ECO:0000313" key="6">
    <source>
        <dbReference type="Proteomes" id="UP000094527"/>
    </source>
</evidence>
<evidence type="ECO:0000259" key="4">
    <source>
        <dbReference type="PROSITE" id="PS50102"/>
    </source>
</evidence>
<keyword evidence="6" id="KW-1185">Reference proteome</keyword>
<gene>
    <name evidence="5" type="ORF">Ocin01_09256</name>
</gene>
<keyword evidence="1 2" id="KW-0694">RNA-binding</keyword>
<dbReference type="SMART" id="SM00360">
    <property type="entry name" value="RRM"/>
    <property type="match status" value="2"/>
</dbReference>
<evidence type="ECO:0000256" key="2">
    <source>
        <dbReference type="PROSITE-ProRule" id="PRU00176"/>
    </source>
</evidence>
<feature type="domain" description="RRM" evidence="4">
    <location>
        <begin position="9"/>
        <end position="79"/>
    </location>
</feature>
<dbReference type="InterPro" id="IPR050502">
    <property type="entry name" value="Euk_RNA-bind_prot"/>
</dbReference>
<dbReference type="GO" id="GO:0005634">
    <property type="term" value="C:nucleus"/>
    <property type="evidence" value="ECO:0007669"/>
    <property type="project" value="TreeGrafter"/>
</dbReference>
<evidence type="ECO:0000256" key="3">
    <source>
        <dbReference type="SAM" id="MobiDB-lite"/>
    </source>
</evidence>
<evidence type="ECO:0000256" key="1">
    <source>
        <dbReference type="ARBA" id="ARBA00022884"/>
    </source>
</evidence>
<dbReference type="Proteomes" id="UP000094527">
    <property type="component" value="Unassembled WGS sequence"/>
</dbReference>
<dbReference type="InterPro" id="IPR035979">
    <property type="entry name" value="RBD_domain_sf"/>
</dbReference>
<accession>A0A1D2MWK2</accession>
<dbReference type="GO" id="GO:0003729">
    <property type="term" value="F:mRNA binding"/>
    <property type="evidence" value="ECO:0007669"/>
    <property type="project" value="TreeGrafter"/>
</dbReference>
<name>A0A1D2MWK2_ORCCI</name>
<dbReference type="PANTHER" id="PTHR48025:SF1">
    <property type="entry name" value="RRM DOMAIN-CONTAINING PROTEIN"/>
    <property type="match status" value="1"/>
</dbReference>
<feature type="region of interest" description="Disordered" evidence="3">
    <location>
        <begin position="457"/>
        <end position="489"/>
    </location>
</feature>
<dbReference type="OrthoDB" id="79941at2759"/>
<dbReference type="Gene3D" id="3.30.70.330">
    <property type="match status" value="2"/>
</dbReference>
<dbReference type="EMBL" id="LJIJ01000444">
    <property type="protein sequence ID" value="ODM97423.1"/>
    <property type="molecule type" value="Genomic_DNA"/>
</dbReference>
<dbReference type="PROSITE" id="PS50102">
    <property type="entry name" value="RRM"/>
    <property type="match status" value="2"/>
</dbReference>
<dbReference type="PANTHER" id="PTHR48025">
    <property type="entry name" value="OS02G0815200 PROTEIN"/>
    <property type="match status" value="1"/>
</dbReference>
<dbReference type="SUPFAM" id="SSF54928">
    <property type="entry name" value="RNA-binding domain, RBD"/>
    <property type="match status" value="1"/>
</dbReference>
<feature type="region of interest" description="Disordered" evidence="3">
    <location>
        <begin position="399"/>
        <end position="418"/>
    </location>
</feature>
<protein>
    <submittedName>
        <fullName evidence="5">RNA-binding protein lark</fullName>
    </submittedName>
</protein>
<reference evidence="5 6" key="1">
    <citation type="journal article" date="2016" name="Genome Biol. Evol.">
        <title>Gene Family Evolution Reflects Adaptation to Soil Environmental Stressors in the Genome of the Collembolan Orchesella cincta.</title>
        <authorList>
            <person name="Faddeeva-Vakhrusheva A."/>
            <person name="Derks M.F."/>
            <person name="Anvar S.Y."/>
            <person name="Agamennone V."/>
            <person name="Suring W."/>
            <person name="Smit S."/>
            <person name="van Straalen N.M."/>
            <person name="Roelofs D."/>
        </authorList>
    </citation>
    <scope>NUCLEOTIDE SEQUENCE [LARGE SCALE GENOMIC DNA]</scope>
    <source>
        <tissue evidence="5">Mixed pool</tissue>
    </source>
</reference>
<organism evidence="5 6">
    <name type="scientific">Orchesella cincta</name>
    <name type="common">Springtail</name>
    <name type="synonym">Podura cincta</name>
    <dbReference type="NCBI Taxonomy" id="48709"/>
    <lineage>
        <taxon>Eukaryota</taxon>
        <taxon>Metazoa</taxon>
        <taxon>Ecdysozoa</taxon>
        <taxon>Arthropoda</taxon>
        <taxon>Hexapoda</taxon>
        <taxon>Collembola</taxon>
        <taxon>Entomobryomorpha</taxon>
        <taxon>Entomobryoidea</taxon>
        <taxon>Orchesellidae</taxon>
        <taxon>Orchesellinae</taxon>
        <taxon>Orchesella</taxon>
    </lineage>
</organism>
<feature type="region of interest" description="Disordered" evidence="3">
    <location>
        <begin position="161"/>
        <end position="199"/>
    </location>
</feature>
<dbReference type="InterPro" id="IPR000504">
    <property type="entry name" value="RRM_dom"/>
</dbReference>
<dbReference type="InterPro" id="IPR012677">
    <property type="entry name" value="Nucleotide-bd_a/b_plait_sf"/>
</dbReference>